<evidence type="ECO:0000313" key="1">
    <source>
        <dbReference type="EMBL" id="THU98316.1"/>
    </source>
</evidence>
<feature type="non-terminal residue" evidence="1">
    <location>
        <position position="56"/>
    </location>
</feature>
<gene>
    <name evidence="1" type="ORF">K435DRAFT_601121</name>
</gene>
<dbReference type="AlphaFoldDB" id="A0A4S8M7L8"/>
<dbReference type="Proteomes" id="UP000297245">
    <property type="component" value="Unassembled WGS sequence"/>
</dbReference>
<name>A0A4S8M7L8_DENBC</name>
<proteinExistence type="predicted"/>
<keyword evidence="2" id="KW-1185">Reference proteome</keyword>
<dbReference type="OrthoDB" id="3208495at2759"/>
<sequence>LMAWFYNGHESKSLADLDNLVKDVIFADDFQKEDLEGFSAKKVVKEMDEWTGPKSD</sequence>
<dbReference type="EMBL" id="ML179138">
    <property type="protein sequence ID" value="THU98316.1"/>
    <property type="molecule type" value="Genomic_DNA"/>
</dbReference>
<reference evidence="1 2" key="1">
    <citation type="journal article" date="2019" name="Nat. Ecol. Evol.">
        <title>Megaphylogeny resolves global patterns of mushroom evolution.</title>
        <authorList>
            <person name="Varga T."/>
            <person name="Krizsan K."/>
            <person name="Foldi C."/>
            <person name="Dima B."/>
            <person name="Sanchez-Garcia M."/>
            <person name="Sanchez-Ramirez S."/>
            <person name="Szollosi G.J."/>
            <person name="Szarkandi J.G."/>
            <person name="Papp V."/>
            <person name="Albert L."/>
            <person name="Andreopoulos W."/>
            <person name="Angelini C."/>
            <person name="Antonin V."/>
            <person name="Barry K.W."/>
            <person name="Bougher N.L."/>
            <person name="Buchanan P."/>
            <person name="Buyck B."/>
            <person name="Bense V."/>
            <person name="Catcheside P."/>
            <person name="Chovatia M."/>
            <person name="Cooper J."/>
            <person name="Damon W."/>
            <person name="Desjardin D."/>
            <person name="Finy P."/>
            <person name="Geml J."/>
            <person name="Haridas S."/>
            <person name="Hughes K."/>
            <person name="Justo A."/>
            <person name="Karasinski D."/>
            <person name="Kautmanova I."/>
            <person name="Kiss B."/>
            <person name="Kocsube S."/>
            <person name="Kotiranta H."/>
            <person name="LaButti K.M."/>
            <person name="Lechner B.E."/>
            <person name="Liimatainen K."/>
            <person name="Lipzen A."/>
            <person name="Lukacs Z."/>
            <person name="Mihaltcheva S."/>
            <person name="Morgado L.N."/>
            <person name="Niskanen T."/>
            <person name="Noordeloos M.E."/>
            <person name="Ohm R.A."/>
            <person name="Ortiz-Santana B."/>
            <person name="Ovrebo C."/>
            <person name="Racz N."/>
            <person name="Riley R."/>
            <person name="Savchenko A."/>
            <person name="Shiryaev A."/>
            <person name="Soop K."/>
            <person name="Spirin V."/>
            <person name="Szebenyi C."/>
            <person name="Tomsovsky M."/>
            <person name="Tulloss R.E."/>
            <person name="Uehling J."/>
            <person name="Grigoriev I.V."/>
            <person name="Vagvolgyi C."/>
            <person name="Papp T."/>
            <person name="Martin F.M."/>
            <person name="Miettinen O."/>
            <person name="Hibbett D.S."/>
            <person name="Nagy L.G."/>
        </authorList>
    </citation>
    <scope>NUCLEOTIDE SEQUENCE [LARGE SCALE GENOMIC DNA]</scope>
    <source>
        <strain evidence="1 2">CBS 962.96</strain>
    </source>
</reference>
<feature type="non-terminal residue" evidence="1">
    <location>
        <position position="1"/>
    </location>
</feature>
<evidence type="ECO:0000313" key="2">
    <source>
        <dbReference type="Proteomes" id="UP000297245"/>
    </source>
</evidence>
<accession>A0A4S8M7L8</accession>
<protein>
    <submittedName>
        <fullName evidence="1">Uncharacterized protein</fullName>
    </submittedName>
</protein>
<organism evidence="1 2">
    <name type="scientific">Dendrothele bispora (strain CBS 962.96)</name>
    <dbReference type="NCBI Taxonomy" id="1314807"/>
    <lineage>
        <taxon>Eukaryota</taxon>
        <taxon>Fungi</taxon>
        <taxon>Dikarya</taxon>
        <taxon>Basidiomycota</taxon>
        <taxon>Agaricomycotina</taxon>
        <taxon>Agaricomycetes</taxon>
        <taxon>Agaricomycetidae</taxon>
        <taxon>Agaricales</taxon>
        <taxon>Agaricales incertae sedis</taxon>
        <taxon>Dendrothele</taxon>
    </lineage>
</organism>